<feature type="transmembrane region" description="Helical" evidence="7">
    <location>
        <begin position="319"/>
        <end position="337"/>
    </location>
</feature>
<comment type="similarity">
    <text evidence="2">Belongs to the drug/metabolite transporter (DMT) superfamily. Plant drug/metabolite exporter (P-DME) (TC 2.A.7.4) family.</text>
</comment>
<feature type="transmembrane region" description="Helical" evidence="7">
    <location>
        <begin position="367"/>
        <end position="391"/>
    </location>
</feature>
<dbReference type="SUPFAM" id="SSF103481">
    <property type="entry name" value="Multidrug resistance efflux transporter EmrE"/>
    <property type="match status" value="2"/>
</dbReference>
<feature type="transmembrane region" description="Helical" evidence="7">
    <location>
        <begin position="146"/>
        <end position="168"/>
    </location>
</feature>
<keyword evidence="10" id="KW-1185">Reference proteome</keyword>
<dbReference type="STRING" id="59895.A0A118JUU6"/>
<proteinExistence type="inferred from homology"/>
<evidence type="ECO:0000256" key="4">
    <source>
        <dbReference type="ARBA" id="ARBA00022989"/>
    </source>
</evidence>
<evidence type="ECO:0000256" key="6">
    <source>
        <dbReference type="SAM" id="MobiDB-lite"/>
    </source>
</evidence>
<sequence>MAFPSSSSFHSCHGTSTSTSATSSYFPSSQTTSHRHRHRHRHRHHHHTTKTHLLSSSISASKPLQPFLLSLSLPNPPLHFTSLRKTSNHSFITVKTRVSDADNQLDTRSSPSSEIDCVGTGTDVECVVPSDGKGDYGVTESETVSLINVVMEWTLLVSPFFFWGTAMVAMKEVLPKTGPLFVSSFRLIPSGLLLVAFAASRGRKIPSGLNAWLSIALFAVVDATCFQGFLAKGLEKTAAGLGSVIIDSQPLTVAVLASLIYGESIGLVGIAGLVLGVVGLLLLEHMVLGGIPLAALSILAHDPAVNGGLNELTTNDLFALLYTSVFGSAISYGLYFFNATRGSLTKLSSLTFLTPIFLYLGETFSPIQLTGAIVTVAAIYMLSSLPAYSYLEETSTKTTLSTDSNRLAEFGSTEGDFRLKRWLLAKLLLSEDSCSSVVAEPPLLTVM</sequence>
<comment type="subcellular location">
    <subcellularLocation>
        <location evidence="1">Membrane</location>
        <topology evidence="1">Multi-pass membrane protein</topology>
    </subcellularLocation>
</comment>
<evidence type="ECO:0000313" key="9">
    <source>
        <dbReference type="EMBL" id="KVH92126.1"/>
    </source>
</evidence>
<dbReference type="AlphaFoldDB" id="A0A118JUU6"/>
<evidence type="ECO:0000259" key="8">
    <source>
        <dbReference type="Pfam" id="PF00892"/>
    </source>
</evidence>
<feature type="transmembrane region" description="Helical" evidence="7">
    <location>
        <begin position="180"/>
        <end position="199"/>
    </location>
</feature>
<gene>
    <name evidence="9" type="ORF">Ccrd_005843</name>
</gene>
<feature type="compositionally biased region" description="Low complexity" evidence="6">
    <location>
        <begin position="1"/>
        <end position="32"/>
    </location>
</feature>
<evidence type="ECO:0000256" key="7">
    <source>
        <dbReference type="SAM" id="Phobius"/>
    </source>
</evidence>
<dbReference type="GO" id="GO:0009507">
    <property type="term" value="C:chloroplast"/>
    <property type="evidence" value="ECO:0007669"/>
    <property type="project" value="TreeGrafter"/>
</dbReference>
<feature type="transmembrane region" description="Helical" evidence="7">
    <location>
        <begin position="273"/>
        <end position="299"/>
    </location>
</feature>
<feature type="compositionally biased region" description="Basic residues" evidence="6">
    <location>
        <begin position="33"/>
        <end position="50"/>
    </location>
</feature>
<dbReference type="EMBL" id="LEKV01004849">
    <property type="protein sequence ID" value="KVH92126.1"/>
    <property type="molecule type" value="Genomic_DNA"/>
</dbReference>
<dbReference type="Pfam" id="PF00892">
    <property type="entry name" value="EamA"/>
    <property type="match status" value="2"/>
</dbReference>
<name>A0A118JUU6_CYNCS</name>
<dbReference type="GO" id="GO:0016020">
    <property type="term" value="C:membrane"/>
    <property type="evidence" value="ECO:0007669"/>
    <property type="project" value="UniProtKB-SubCell"/>
</dbReference>
<protein>
    <submittedName>
        <fullName evidence="9">Drug/metabolite transporter</fullName>
    </submittedName>
</protein>
<feature type="transmembrane region" description="Helical" evidence="7">
    <location>
        <begin position="211"/>
        <end position="231"/>
    </location>
</feature>
<organism evidence="9 10">
    <name type="scientific">Cynara cardunculus var. scolymus</name>
    <name type="common">Globe artichoke</name>
    <name type="synonym">Cynara scolymus</name>
    <dbReference type="NCBI Taxonomy" id="59895"/>
    <lineage>
        <taxon>Eukaryota</taxon>
        <taxon>Viridiplantae</taxon>
        <taxon>Streptophyta</taxon>
        <taxon>Embryophyta</taxon>
        <taxon>Tracheophyta</taxon>
        <taxon>Spermatophyta</taxon>
        <taxon>Magnoliopsida</taxon>
        <taxon>eudicotyledons</taxon>
        <taxon>Gunneridae</taxon>
        <taxon>Pentapetalae</taxon>
        <taxon>asterids</taxon>
        <taxon>campanulids</taxon>
        <taxon>Asterales</taxon>
        <taxon>Asteraceae</taxon>
        <taxon>Carduoideae</taxon>
        <taxon>Cardueae</taxon>
        <taxon>Carduinae</taxon>
        <taxon>Cynara</taxon>
    </lineage>
</organism>
<feature type="domain" description="EamA" evidence="8">
    <location>
        <begin position="155"/>
        <end position="283"/>
    </location>
</feature>
<feature type="domain" description="EamA" evidence="8">
    <location>
        <begin position="286"/>
        <end position="383"/>
    </location>
</feature>
<dbReference type="InterPro" id="IPR000620">
    <property type="entry name" value="EamA_dom"/>
</dbReference>
<evidence type="ECO:0000256" key="5">
    <source>
        <dbReference type="ARBA" id="ARBA00023136"/>
    </source>
</evidence>
<keyword evidence="4 7" id="KW-1133">Transmembrane helix</keyword>
<dbReference type="InterPro" id="IPR050638">
    <property type="entry name" value="AA-Vitamin_Transporters"/>
</dbReference>
<keyword evidence="3 7" id="KW-0812">Transmembrane</keyword>
<evidence type="ECO:0000256" key="2">
    <source>
        <dbReference type="ARBA" id="ARBA00007635"/>
    </source>
</evidence>
<comment type="caution">
    <text evidence="9">The sequence shown here is derived from an EMBL/GenBank/DDBJ whole genome shotgun (WGS) entry which is preliminary data.</text>
</comment>
<dbReference type="PANTHER" id="PTHR32322:SF2">
    <property type="entry name" value="EAMA DOMAIN-CONTAINING PROTEIN"/>
    <property type="match status" value="1"/>
</dbReference>
<accession>A0A118JUU6</accession>
<evidence type="ECO:0000256" key="3">
    <source>
        <dbReference type="ARBA" id="ARBA00022692"/>
    </source>
</evidence>
<evidence type="ECO:0000256" key="1">
    <source>
        <dbReference type="ARBA" id="ARBA00004141"/>
    </source>
</evidence>
<keyword evidence="5 7" id="KW-0472">Membrane</keyword>
<dbReference type="PANTHER" id="PTHR32322">
    <property type="entry name" value="INNER MEMBRANE TRANSPORTER"/>
    <property type="match status" value="1"/>
</dbReference>
<dbReference type="Gramene" id="KVH92126">
    <property type="protein sequence ID" value="KVH92126"/>
    <property type="gene ID" value="Ccrd_005843"/>
</dbReference>
<dbReference type="InterPro" id="IPR037185">
    <property type="entry name" value="EmrE-like"/>
</dbReference>
<feature type="region of interest" description="Disordered" evidence="6">
    <location>
        <begin position="1"/>
        <end position="54"/>
    </location>
</feature>
<evidence type="ECO:0000313" key="10">
    <source>
        <dbReference type="Proteomes" id="UP000243975"/>
    </source>
</evidence>
<dbReference type="Proteomes" id="UP000243975">
    <property type="component" value="Unassembled WGS sequence"/>
</dbReference>
<reference evidence="9 10" key="1">
    <citation type="journal article" date="2016" name="Sci. Rep.">
        <title>The genome sequence of the outbreeding globe artichoke constructed de novo incorporating a phase-aware low-pass sequencing strategy of F1 progeny.</title>
        <authorList>
            <person name="Scaglione D."/>
            <person name="Reyes-Chin-Wo S."/>
            <person name="Acquadro A."/>
            <person name="Froenicke L."/>
            <person name="Portis E."/>
            <person name="Beitel C."/>
            <person name="Tirone M."/>
            <person name="Mauro R."/>
            <person name="Lo Monaco A."/>
            <person name="Mauromicale G."/>
            <person name="Faccioli P."/>
            <person name="Cattivelli L."/>
            <person name="Rieseberg L."/>
            <person name="Michelmore R."/>
            <person name="Lanteri S."/>
        </authorList>
    </citation>
    <scope>NUCLEOTIDE SEQUENCE [LARGE SCALE GENOMIC DNA]</scope>
    <source>
        <strain evidence="9">2C</strain>
    </source>
</reference>
<feature type="transmembrane region" description="Helical" evidence="7">
    <location>
        <begin position="344"/>
        <end position="361"/>
    </location>
</feature>